<sequence length="196" mass="22371">MTKPALFLIFSLICLSAQAQRRGVYNDLATALQQPDKVRVLDLRGQNLDSLPGSLARLQNVEAILLGMKLRNLWFYPRAWKYELHLKHRPAGGYLHMQGRGGGEYFRFNRFKTPPIDFCMFPKLRVLNVSGAGYFSMADTVASRMARCRPEIIVLGGTVRHKDTAPDINTIGHPDKYREAKNYLCPFKIKGFKARR</sequence>
<dbReference type="RefSeq" id="WP_270125537.1">
    <property type="nucleotide sequence ID" value="NZ_CP115396.1"/>
</dbReference>
<feature type="chain" id="PRO_5046998416" evidence="1">
    <location>
        <begin position="20"/>
        <end position="196"/>
    </location>
</feature>
<evidence type="ECO:0000313" key="2">
    <source>
        <dbReference type="EMBL" id="WBO83175.1"/>
    </source>
</evidence>
<feature type="signal peptide" evidence="1">
    <location>
        <begin position="1"/>
        <end position="19"/>
    </location>
</feature>
<evidence type="ECO:0000313" key="3">
    <source>
        <dbReference type="Proteomes" id="UP001211872"/>
    </source>
</evidence>
<gene>
    <name evidence="2" type="ORF">O9Z63_12380</name>
</gene>
<proteinExistence type="predicted"/>
<evidence type="ECO:0000256" key="1">
    <source>
        <dbReference type="SAM" id="SignalP"/>
    </source>
</evidence>
<name>A0ABY7PMC7_9BACT</name>
<dbReference type="InterPro" id="IPR032675">
    <property type="entry name" value="LRR_dom_sf"/>
</dbReference>
<dbReference type="Proteomes" id="UP001211872">
    <property type="component" value="Chromosome"/>
</dbReference>
<reference evidence="2 3" key="1">
    <citation type="journal article" date="2011" name="Int. J. Syst. Evol. Microbiol.">
        <title>Hymenobacter yonginensis sp. nov., isolated from a mesotrophic artificial lake.</title>
        <authorList>
            <person name="Joung Y."/>
            <person name="Cho S.H."/>
            <person name="Kim H."/>
            <person name="Kim S.B."/>
            <person name="Joh K."/>
        </authorList>
    </citation>
    <scope>NUCLEOTIDE SEQUENCE [LARGE SCALE GENOMIC DNA]</scope>
    <source>
        <strain evidence="2 3">KCTC 22745</strain>
    </source>
</reference>
<dbReference type="Gene3D" id="3.80.10.10">
    <property type="entry name" value="Ribonuclease Inhibitor"/>
    <property type="match status" value="1"/>
</dbReference>
<dbReference type="EMBL" id="CP115396">
    <property type="protein sequence ID" value="WBO83175.1"/>
    <property type="molecule type" value="Genomic_DNA"/>
</dbReference>
<organism evidence="2 3">
    <name type="scientific">Hymenobacter yonginensis</name>
    <dbReference type="NCBI Taxonomy" id="748197"/>
    <lineage>
        <taxon>Bacteria</taxon>
        <taxon>Pseudomonadati</taxon>
        <taxon>Bacteroidota</taxon>
        <taxon>Cytophagia</taxon>
        <taxon>Cytophagales</taxon>
        <taxon>Hymenobacteraceae</taxon>
        <taxon>Hymenobacter</taxon>
    </lineage>
</organism>
<keyword evidence="1" id="KW-0732">Signal</keyword>
<keyword evidence="3" id="KW-1185">Reference proteome</keyword>
<accession>A0ABY7PMC7</accession>
<protein>
    <submittedName>
        <fullName evidence="2">Uncharacterized protein</fullName>
    </submittedName>
</protein>